<comment type="caution">
    <text evidence="1">The sequence shown here is derived from an EMBL/GenBank/DDBJ whole genome shotgun (WGS) entry which is preliminary data.</text>
</comment>
<dbReference type="PANTHER" id="PTHR30565:SF9">
    <property type="entry name" value="PROTEIN YCIF"/>
    <property type="match status" value="1"/>
</dbReference>
<gene>
    <name evidence="1" type="ORF">VJ786_02305</name>
</gene>
<reference evidence="1 2" key="1">
    <citation type="submission" date="2024-01" db="EMBL/GenBank/DDBJ databases">
        <title>Sphingobacterium tenebrionis sp. nov., a novel endophyte isolated from tenebrio molitor intestines.</title>
        <authorList>
            <person name="Zhang C."/>
        </authorList>
    </citation>
    <scope>NUCLEOTIDE SEQUENCE [LARGE SCALE GENOMIC DNA]</scope>
    <source>
        <strain evidence="1 2">PU5-4</strain>
    </source>
</reference>
<proteinExistence type="predicted"/>
<dbReference type="InterPro" id="IPR010287">
    <property type="entry name" value="DUF892_YciF-like"/>
</dbReference>
<dbReference type="RefSeq" id="WP_336557172.1">
    <property type="nucleotide sequence ID" value="NZ_JAYLLN010000003.1"/>
</dbReference>
<accession>A0ABU8I2H0</accession>
<evidence type="ECO:0000313" key="1">
    <source>
        <dbReference type="EMBL" id="MEI5983727.1"/>
    </source>
</evidence>
<dbReference type="PANTHER" id="PTHR30565">
    <property type="entry name" value="PROTEIN YCIF"/>
    <property type="match status" value="1"/>
</dbReference>
<dbReference type="SUPFAM" id="SSF47240">
    <property type="entry name" value="Ferritin-like"/>
    <property type="match status" value="1"/>
</dbReference>
<dbReference type="InterPro" id="IPR009078">
    <property type="entry name" value="Ferritin-like_SF"/>
</dbReference>
<keyword evidence="2" id="KW-1185">Reference proteome</keyword>
<sequence>MATTKKSPTNETKVKAKADAAKDLQGLFEDGLKDIYWAEKALVKALPKMEKNATAKELKSAVQSHLEETKEHVSRLEEVFKSIGKKASAEKCDAMAGLLEESEGIMKETEVGPVRDAGIIASSQKVEHYEIATYGTLAAFAKVLGHKEAVKLLLATLKEEKACDKNLTALADTNLNSKAD</sequence>
<dbReference type="EMBL" id="JAYLLN010000003">
    <property type="protein sequence ID" value="MEI5983727.1"/>
    <property type="molecule type" value="Genomic_DNA"/>
</dbReference>
<dbReference type="Proteomes" id="UP001363035">
    <property type="component" value="Unassembled WGS sequence"/>
</dbReference>
<dbReference type="CDD" id="cd07909">
    <property type="entry name" value="YciF"/>
    <property type="match status" value="1"/>
</dbReference>
<dbReference type="Gene3D" id="1.20.1260.10">
    <property type="match status" value="1"/>
</dbReference>
<organism evidence="1 2">
    <name type="scientific">Sphingobacterium tenebrionis</name>
    <dbReference type="NCBI Taxonomy" id="3111775"/>
    <lineage>
        <taxon>Bacteria</taxon>
        <taxon>Pseudomonadati</taxon>
        <taxon>Bacteroidota</taxon>
        <taxon>Sphingobacteriia</taxon>
        <taxon>Sphingobacteriales</taxon>
        <taxon>Sphingobacteriaceae</taxon>
        <taxon>Sphingobacterium</taxon>
    </lineage>
</organism>
<dbReference type="InterPro" id="IPR047114">
    <property type="entry name" value="YciF"/>
</dbReference>
<dbReference type="Pfam" id="PF05974">
    <property type="entry name" value="DUF892"/>
    <property type="match status" value="1"/>
</dbReference>
<protein>
    <submittedName>
        <fullName evidence="1">Ferritin-like domain-containing protein</fullName>
    </submittedName>
</protein>
<name>A0ABU8I2H0_9SPHI</name>
<evidence type="ECO:0000313" key="2">
    <source>
        <dbReference type="Proteomes" id="UP001363035"/>
    </source>
</evidence>
<dbReference type="InterPro" id="IPR012347">
    <property type="entry name" value="Ferritin-like"/>
</dbReference>